<evidence type="ECO:0000256" key="1">
    <source>
        <dbReference type="SAM" id="MobiDB-lite"/>
    </source>
</evidence>
<feature type="compositionally biased region" description="Polar residues" evidence="1">
    <location>
        <begin position="94"/>
        <end position="108"/>
    </location>
</feature>
<accession>A0A139A010</accession>
<dbReference type="EMBL" id="KQ965838">
    <property type="protein sequence ID" value="KXS10117.1"/>
    <property type="molecule type" value="Genomic_DNA"/>
</dbReference>
<evidence type="ECO:0000313" key="2">
    <source>
        <dbReference type="EMBL" id="KXS10117.1"/>
    </source>
</evidence>
<feature type="compositionally biased region" description="Basic and acidic residues" evidence="1">
    <location>
        <begin position="747"/>
        <end position="759"/>
    </location>
</feature>
<feature type="compositionally biased region" description="Polar residues" evidence="1">
    <location>
        <begin position="17"/>
        <end position="34"/>
    </location>
</feature>
<feature type="region of interest" description="Disordered" evidence="1">
    <location>
        <begin position="389"/>
        <end position="458"/>
    </location>
</feature>
<feature type="compositionally biased region" description="Low complexity" evidence="1">
    <location>
        <begin position="349"/>
        <end position="358"/>
    </location>
</feature>
<feature type="region of interest" description="Disordered" evidence="1">
    <location>
        <begin position="137"/>
        <end position="226"/>
    </location>
</feature>
<dbReference type="AlphaFoldDB" id="A0A139A010"/>
<feature type="compositionally biased region" description="Basic and acidic residues" evidence="1">
    <location>
        <begin position="697"/>
        <end position="706"/>
    </location>
</feature>
<feature type="compositionally biased region" description="Low complexity" evidence="1">
    <location>
        <begin position="938"/>
        <end position="949"/>
    </location>
</feature>
<feature type="region of interest" description="Disordered" evidence="1">
    <location>
        <begin position="1"/>
        <end position="72"/>
    </location>
</feature>
<dbReference type="OMA" id="ATMDHLP"/>
<feature type="compositionally biased region" description="Polar residues" evidence="1">
    <location>
        <begin position="614"/>
        <end position="623"/>
    </location>
</feature>
<feature type="compositionally biased region" description="Low complexity" evidence="1">
    <location>
        <begin position="919"/>
        <end position="931"/>
    </location>
</feature>
<feature type="compositionally biased region" description="Polar residues" evidence="1">
    <location>
        <begin position="327"/>
        <end position="341"/>
    </location>
</feature>
<feature type="region of interest" description="Disordered" evidence="1">
    <location>
        <begin position="598"/>
        <end position="1002"/>
    </location>
</feature>
<feature type="compositionally biased region" description="Basic residues" evidence="1">
    <location>
        <begin position="418"/>
        <end position="434"/>
    </location>
</feature>
<feature type="compositionally biased region" description="Basic and acidic residues" evidence="1">
    <location>
        <begin position="951"/>
        <end position="960"/>
    </location>
</feature>
<feature type="compositionally biased region" description="Basic and acidic residues" evidence="1">
    <location>
        <begin position="788"/>
        <end position="849"/>
    </location>
</feature>
<feature type="compositionally biased region" description="Polar residues" evidence="1">
    <location>
        <begin position="553"/>
        <end position="571"/>
    </location>
</feature>
<evidence type="ECO:0000313" key="3">
    <source>
        <dbReference type="Proteomes" id="UP000070544"/>
    </source>
</evidence>
<reference evidence="2 3" key="1">
    <citation type="journal article" date="2015" name="Genome Biol. Evol.">
        <title>Phylogenomic analyses indicate that early fungi evolved digesting cell walls of algal ancestors of land plants.</title>
        <authorList>
            <person name="Chang Y."/>
            <person name="Wang S."/>
            <person name="Sekimoto S."/>
            <person name="Aerts A.L."/>
            <person name="Choi C."/>
            <person name="Clum A."/>
            <person name="LaButti K.M."/>
            <person name="Lindquist E.A."/>
            <person name="Yee Ngan C."/>
            <person name="Ohm R.A."/>
            <person name="Salamov A.A."/>
            <person name="Grigoriev I.V."/>
            <person name="Spatafora J.W."/>
            <person name="Berbee M.L."/>
        </authorList>
    </citation>
    <scope>NUCLEOTIDE SEQUENCE [LARGE SCALE GENOMIC DNA]</scope>
    <source>
        <strain evidence="2 3">JEL478</strain>
    </source>
</reference>
<sequence>MAQASPSQRGLIAPRPASSTGVHSRNNNNFTPSFGSLGRPTGAFSNGRRYPAPDLFAEPRASPRGPAVMETSVSVHSNDMDVEFRTPFSHTEPKSVQGTPRSLSGSTTLWETEPKLEAGAIAAEPDRASQEYVLPSSLPRPAIRQSLPRPLPSSGHNFTFPDEPSPGRRQYHDNSDSVESSSVKAPPIPRPPTLSTRSSGSVRSAGGVDTDHTTTPGSVDSPDITSMLDGVLEDLKKLASRKTYNRPTAAQPATRLESDGNPTDPSWMAPRERDQYRGWEATDFEERDRSVDDSSSTLPRGRLFREHNSSSPSIPSPCPPHSSSSPLHTAQPSDFPSTPKRSSLPGAPSPQYASSNAYSPAPASVVLVPERHPALGAHLLARTMAPLAIAGDPPRKSSSQPPPRPSPGRHLISPPPPQHHHHHHHHHHRDHHRTSVTPPVDSMPDRYQGAESPFRVGPKRVDISSLQLELEQGLARHEAVTGGSLNLSSFHRAGSSDGDQLHDRRWAPLSLKLIFGIKKHDDLFFRPMSPYISNSASKSTVLERVEPLAPDSPSRSKSWGPQASNRWSEGQSHPRVGSLPPVSAESKDAWHDQGLFTSMPRSAGAQHGYGNASPAPSNASQYPFPTVDVGAHGRSGSASGYSVPTSPGGWNGKTTGSMDGGWGSGIADFQMASPSVQGGRPPLSTPDTLVGRQGLEQGHRAAESRRSIANVPSVPKASKPAKKAPKPPGTANPKSQPGRTGRRKGWMSRDRERSREQPRLPENQENWQLERSFDSPRPSEVDPEMEVEVGRRSQSKEEKRMSKAEKRASKEARRVSKDRRSSSREDKRIPDSRTRSNSHDGRVSQDVTHDLPWMEEGGEDKFGTQSPRKTGERRNAHKPSSSDPTMETTSPRERRVKQKQQRGESYHSRKRSSSPALVPQHSHYSQSSRSPSPRRGHVTSSSHSRSPSSHRARESRDDANARWWSQSPDGSRRQALSVRSAPASATFPKSPAVSTATSETWDSRISLRSAPVSLYDDYSTPWSPAPSGVRTDSSFGFSGSSTLGRSPGGSQAGQSPLYPPSFLAAQKARWPISNPVYLASGPPPIDVSATIPVQRQDDVKSVESGSLSGSATGSGFLSRGKFNPFKNLLRRLSSTRNSDGTWVGDPVVVDPAAAQSNAVPVPTFSGHYYESSGAVSPSVARSERSDVKGIVRRVSGFFG</sequence>
<dbReference type="OrthoDB" id="10689112at2759"/>
<proteinExistence type="predicted"/>
<dbReference type="Proteomes" id="UP000070544">
    <property type="component" value="Unassembled WGS sequence"/>
</dbReference>
<feature type="region of interest" description="Disordered" evidence="1">
    <location>
        <begin position="86"/>
        <end position="108"/>
    </location>
</feature>
<keyword evidence="3" id="KW-1185">Reference proteome</keyword>
<feature type="region of interest" description="Disordered" evidence="1">
    <location>
        <begin position="543"/>
        <end position="586"/>
    </location>
</feature>
<gene>
    <name evidence="2" type="ORF">M427DRAFT_192570</name>
</gene>
<feature type="region of interest" description="Disordered" evidence="1">
    <location>
        <begin position="1023"/>
        <end position="1055"/>
    </location>
</feature>
<feature type="compositionally biased region" description="Polar residues" evidence="1">
    <location>
        <begin position="636"/>
        <end position="645"/>
    </location>
</feature>
<feature type="region of interest" description="Disordered" evidence="1">
    <location>
        <begin position="239"/>
        <end position="358"/>
    </location>
</feature>
<feature type="compositionally biased region" description="Polar residues" evidence="1">
    <location>
        <begin position="878"/>
        <end position="889"/>
    </location>
</feature>
<feature type="compositionally biased region" description="Low complexity" evidence="1">
    <location>
        <begin position="195"/>
        <end position="208"/>
    </location>
</feature>
<name>A0A139A010_GONPJ</name>
<feature type="compositionally biased region" description="Basic and acidic residues" evidence="1">
    <location>
        <begin position="771"/>
        <end position="780"/>
    </location>
</feature>
<organism evidence="2 3">
    <name type="scientific">Gonapodya prolifera (strain JEL478)</name>
    <name type="common">Monoblepharis prolifera</name>
    <dbReference type="NCBI Taxonomy" id="1344416"/>
    <lineage>
        <taxon>Eukaryota</taxon>
        <taxon>Fungi</taxon>
        <taxon>Fungi incertae sedis</taxon>
        <taxon>Chytridiomycota</taxon>
        <taxon>Chytridiomycota incertae sedis</taxon>
        <taxon>Monoblepharidomycetes</taxon>
        <taxon>Monoblepharidales</taxon>
        <taxon>Gonapodyaceae</taxon>
        <taxon>Gonapodya</taxon>
    </lineage>
</organism>
<protein>
    <submittedName>
        <fullName evidence="2">Uncharacterized protein</fullName>
    </submittedName>
</protein>